<protein>
    <submittedName>
        <fullName evidence="2">Uncharacterized protein</fullName>
    </submittedName>
</protein>
<evidence type="ECO:0000313" key="2">
    <source>
        <dbReference type="EMBL" id="CAI3971123.1"/>
    </source>
</evidence>
<sequence length="184" mass="21320">MTNKFKPLSFDEWIKDKDPVKQKIEVEIRDNFGVPRPILNAIKAFENVHQPDLNDPVFETESDVSSYFLAKAESAAGLFAELEKEIRAEYKDVSKYRVTVETGHYTGLDPEVFVTFERLETENEMRARFEDEYQKYQEGIELKSRQLANLEKEKARLESLIANRGTLDANLAEVNRKLEELLNG</sequence>
<accession>A0A9N6WZE4</accession>
<name>A0A9N6WZE4_9VIRU</name>
<evidence type="ECO:0000256" key="1">
    <source>
        <dbReference type="SAM" id="Coils"/>
    </source>
</evidence>
<organism evidence="2">
    <name type="scientific">Ochrobactrum phage ORM_20</name>
    <dbReference type="NCBI Taxonomy" id="2985243"/>
    <lineage>
        <taxon>Viruses</taxon>
    </lineage>
</organism>
<dbReference type="EMBL" id="OX359470">
    <property type="protein sequence ID" value="CAI3971123.1"/>
    <property type="molecule type" value="Genomic_DNA"/>
</dbReference>
<proteinExistence type="predicted"/>
<reference evidence="2" key="1">
    <citation type="submission" date="2022-10" db="EMBL/GenBank/DDBJ databases">
        <authorList>
            <person name="Meaden S."/>
        </authorList>
    </citation>
    <scope>NUCLEOTIDE SEQUENCE</scope>
</reference>
<feature type="coiled-coil region" evidence="1">
    <location>
        <begin position="119"/>
        <end position="163"/>
    </location>
</feature>
<gene>
    <name evidence="2" type="ORF">ORM20_00074</name>
</gene>
<keyword evidence="1" id="KW-0175">Coiled coil</keyword>